<dbReference type="Pfam" id="PF04397">
    <property type="entry name" value="LytTR"/>
    <property type="match status" value="1"/>
</dbReference>
<evidence type="ECO:0000313" key="5">
    <source>
        <dbReference type="Proteomes" id="UP000651728"/>
    </source>
</evidence>
<dbReference type="PANTHER" id="PTHR37299:SF1">
    <property type="entry name" value="STAGE 0 SPORULATION PROTEIN A HOMOLOG"/>
    <property type="match status" value="1"/>
</dbReference>
<dbReference type="InterPro" id="IPR007492">
    <property type="entry name" value="LytTR_DNA-bd_dom"/>
</dbReference>
<name>A0ABQ4F5P3_9ACTN</name>
<evidence type="ECO:0000256" key="1">
    <source>
        <dbReference type="PROSITE-ProRule" id="PRU00169"/>
    </source>
</evidence>
<dbReference type="Gene3D" id="2.40.50.1020">
    <property type="entry name" value="LytTr DNA-binding domain"/>
    <property type="match status" value="1"/>
</dbReference>
<dbReference type="PANTHER" id="PTHR37299">
    <property type="entry name" value="TRANSCRIPTIONAL REGULATOR-RELATED"/>
    <property type="match status" value="1"/>
</dbReference>
<evidence type="ECO:0000313" key="4">
    <source>
        <dbReference type="EMBL" id="GIH30127.1"/>
    </source>
</evidence>
<dbReference type="Proteomes" id="UP000651728">
    <property type="component" value="Unassembled WGS sequence"/>
</dbReference>
<reference evidence="4 5" key="1">
    <citation type="submission" date="2021-01" db="EMBL/GenBank/DDBJ databases">
        <title>Whole genome shotgun sequence of Microbispora amethystogenes NBRC 101907.</title>
        <authorList>
            <person name="Komaki H."/>
            <person name="Tamura T."/>
        </authorList>
    </citation>
    <scope>NUCLEOTIDE SEQUENCE [LARGE SCALE GENOMIC DNA]</scope>
    <source>
        <strain evidence="4 5">NBRC 101907</strain>
    </source>
</reference>
<proteinExistence type="predicted"/>
<gene>
    <name evidence="4" type="ORF">Mam01_02910</name>
</gene>
<dbReference type="SUPFAM" id="SSF52172">
    <property type="entry name" value="CheY-like"/>
    <property type="match status" value="1"/>
</dbReference>
<organism evidence="4 5">
    <name type="scientific">Microbispora amethystogenes</name>
    <dbReference type="NCBI Taxonomy" id="1427754"/>
    <lineage>
        <taxon>Bacteria</taxon>
        <taxon>Bacillati</taxon>
        <taxon>Actinomycetota</taxon>
        <taxon>Actinomycetes</taxon>
        <taxon>Streptosporangiales</taxon>
        <taxon>Streptosporangiaceae</taxon>
        <taxon>Microbispora</taxon>
    </lineage>
</organism>
<dbReference type="Gene3D" id="3.40.50.2300">
    <property type="match status" value="1"/>
</dbReference>
<dbReference type="PROSITE" id="PS50110">
    <property type="entry name" value="RESPONSE_REGULATORY"/>
    <property type="match status" value="1"/>
</dbReference>
<keyword evidence="5" id="KW-1185">Reference proteome</keyword>
<protein>
    <submittedName>
        <fullName evidence="4">DNA-binding response regulator</fullName>
    </submittedName>
</protein>
<keyword evidence="1" id="KW-0597">Phosphoprotein</keyword>
<keyword evidence="4" id="KW-0238">DNA-binding</keyword>
<dbReference type="GO" id="GO:0003677">
    <property type="term" value="F:DNA binding"/>
    <property type="evidence" value="ECO:0007669"/>
    <property type="project" value="UniProtKB-KW"/>
</dbReference>
<accession>A0ABQ4F5P3</accession>
<dbReference type="InterPro" id="IPR011006">
    <property type="entry name" value="CheY-like_superfamily"/>
</dbReference>
<dbReference type="SMART" id="SM00448">
    <property type="entry name" value="REC"/>
    <property type="match status" value="1"/>
</dbReference>
<dbReference type="Pfam" id="PF00072">
    <property type="entry name" value="Response_reg"/>
    <property type="match status" value="1"/>
</dbReference>
<feature type="domain" description="Response regulatory" evidence="2">
    <location>
        <begin position="32"/>
        <end position="150"/>
    </location>
</feature>
<dbReference type="InterPro" id="IPR046947">
    <property type="entry name" value="LytR-like"/>
</dbReference>
<feature type="domain" description="HTH LytTR-type" evidence="3">
    <location>
        <begin position="165"/>
        <end position="267"/>
    </location>
</feature>
<evidence type="ECO:0000259" key="2">
    <source>
        <dbReference type="PROSITE" id="PS50110"/>
    </source>
</evidence>
<dbReference type="InterPro" id="IPR001789">
    <property type="entry name" value="Sig_transdc_resp-reg_receiver"/>
</dbReference>
<evidence type="ECO:0000259" key="3">
    <source>
        <dbReference type="PROSITE" id="PS50930"/>
    </source>
</evidence>
<comment type="caution">
    <text evidence="4">The sequence shown here is derived from an EMBL/GenBank/DDBJ whole genome shotgun (WGS) entry which is preliminary data.</text>
</comment>
<dbReference type="EMBL" id="BOOB01000003">
    <property type="protein sequence ID" value="GIH30127.1"/>
    <property type="molecule type" value="Genomic_DNA"/>
</dbReference>
<sequence>MVTPQRIGIVTYRPVTPCAGRRAHGTVDAMLRVLAVDDEVPALSELAFLLRQDARVEHVSTATDSGAALRDMVQMIADGERLDGVFLDVRMPGLDGLDLARLIGGFPTPPKLVFVSAHDCAVQAFELEAVDYLLKPVRPERLAEAVRRLSAAVAPPGADEDLETIPVELAGRTKFVARQDVCYAEAHGDYVRLHTAEAVYLVRMSLAALERRWAGSGFVRAHRSTLVNARHVSELRFDAGRVVLQVGGETLPVSRRLTRQVREQLVRQFRP</sequence>
<dbReference type="SMART" id="SM00850">
    <property type="entry name" value="LytTR"/>
    <property type="match status" value="1"/>
</dbReference>
<feature type="modified residue" description="4-aspartylphosphate" evidence="1">
    <location>
        <position position="88"/>
    </location>
</feature>
<dbReference type="PROSITE" id="PS50930">
    <property type="entry name" value="HTH_LYTTR"/>
    <property type="match status" value="1"/>
</dbReference>